<evidence type="ECO:0000313" key="1">
    <source>
        <dbReference type="EMBL" id="NDW20005.1"/>
    </source>
</evidence>
<comment type="caution">
    <text evidence="1">The sequence shown here is derived from an EMBL/GenBank/DDBJ whole genome shotgun (WGS) entry which is preliminary data.</text>
</comment>
<organism evidence="1 2">
    <name type="scientific">Alteromonas hispanica</name>
    <dbReference type="NCBI Taxonomy" id="315421"/>
    <lineage>
        <taxon>Bacteria</taxon>
        <taxon>Pseudomonadati</taxon>
        <taxon>Pseudomonadota</taxon>
        <taxon>Gammaproteobacteria</taxon>
        <taxon>Alteromonadales</taxon>
        <taxon>Alteromonadaceae</taxon>
        <taxon>Alteromonas/Salinimonas group</taxon>
        <taxon>Alteromonas</taxon>
    </lineage>
</organism>
<dbReference type="Proteomes" id="UP000478837">
    <property type="component" value="Unassembled WGS sequence"/>
</dbReference>
<proteinExistence type="predicted"/>
<keyword evidence="2" id="KW-1185">Reference proteome</keyword>
<protein>
    <submittedName>
        <fullName evidence="1">Uncharacterized protein</fullName>
    </submittedName>
</protein>
<accession>A0A6L9MQ27</accession>
<dbReference type="AlphaFoldDB" id="A0A6L9MQ27"/>
<name>A0A6L9MQ27_9ALTE</name>
<reference evidence="1 2" key="1">
    <citation type="submission" date="2020-01" db="EMBL/GenBank/DDBJ databases">
        <title>Genomes of bacteria type strains.</title>
        <authorList>
            <person name="Chen J."/>
            <person name="Zhu S."/>
            <person name="Yang J."/>
        </authorList>
    </citation>
    <scope>NUCLEOTIDE SEQUENCE [LARGE SCALE GENOMIC DNA]</scope>
    <source>
        <strain evidence="1 2">LMG 22958</strain>
    </source>
</reference>
<dbReference type="RefSeq" id="WP_163109160.1">
    <property type="nucleotide sequence ID" value="NZ_JAAAWP010000001.1"/>
</dbReference>
<gene>
    <name evidence="1" type="ORF">GTW09_00485</name>
</gene>
<sequence length="129" mass="14701">MSTLDSENGVSMQLKVHKPRGAGDKTTLRELVSFYIDDSVADEIVIEKKLIPTFILFLSESSRTLQLLKDYLANGGSKYLAHDLGIEITKICLLLKDCNDERLSGWAEKMTGQFHTFTRDYFESIEYNE</sequence>
<evidence type="ECO:0000313" key="2">
    <source>
        <dbReference type="Proteomes" id="UP000478837"/>
    </source>
</evidence>
<dbReference type="EMBL" id="JAAAWP010000001">
    <property type="protein sequence ID" value="NDW20005.1"/>
    <property type="molecule type" value="Genomic_DNA"/>
</dbReference>